<accession>A0A532UYU6</accession>
<evidence type="ECO:0000256" key="2">
    <source>
        <dbReference type="ARBA" id="ARBA00022723"/>
    </source>
</evidence>
<dbReference type="Pfam" id="PF06050">
    <property type="entry name" value="HGD-D"/>
    <property type="match status" value="1"/>
</dbReference>
<dbReference type="Gene3D" id="1.20.1270.370">
    <property type="match status" value="1"/>
</dbReference>
<evidence type="ECO:0000256" key="4">
    <source>
        <dbReference type="ARBA" id="ARBA00023014"/>
    </source>
</evidence>
<dbReference type="Gene3D" id="3.40.50.11900">
    <property type="match status" value="1"/>
</dbReference>
<comment type="caution">
    <text evidence="5">The sequence shown here is derived from an EMBL/GenBank/DDBJ whole genome shotgun (WGS) entry which is preliminary data.</text>
</comment>
<keyword evidence="3" id="KW-0408">Iron</keyword>
<reference evidence="5 6" key="1">
    <citation type="submission" date="2017-06" db="EMBL/GenBank/DDBJ databases">
        <title>Novel microbial phyla capable of carbon fixation and sulfur reduction in deep-sea sediments.</title>
        <authorList>
            <person name="Huang J."/>
            <person name="Baker B."/>
            <person name="Wang Y."/>
        </authorList>
    </citation>
    <scope>NUCLEOTIDE SEQUENCE [LARGE SCALE GENOMIC DNA]</scope>
    <source>
        <strain evidence="5">B3_LCP</strain>
    </source>
</reference>
<proteinExistence type="inferred from homology"/>
<organism evidence="5 6">
    <name type="scientific">candidate division LCP-89 bacterium B3_LCP</name>
    <dbReference type="NCBI Taxonomy" id="2012998"/>
    <lineage>
        <taxon>Bacteria</taxon>
        <taxon>Pseudomonadati</taxon>
        <taxon>Bacteria division LCP-89</taxon>
    </lineage>
</organism>
<protein>
    <submittedName>
        <fullName evidence="5">Benzoyl-CoA reductase, bzd-type, subunit N</fullName>
    </submittedName>
</protein>
<dbReference type="GO" id="GO:0046872">
    <property type="term" value="F:metal ion binding"/>
    <property type="evidence" value="ECO:0007669"/>
    <property type="project" value="UniProtKB-KW"/>
</dbReference>
<dbReference type="AlphaFoldDB" id="A0A532UYU6"/>
<keyword evidence="2" id="KW-0479">Metal-binding</keyword>
<evidence type="ECO:0000313" key="6">
    <source>
        <dbReference type="Proteomes" id="UP000319619"/>
    </source>
</evidence>
<dbReference type="Proteomes" id="UP000319619">
    <property type="component" value="Unassembled WGS sequence"/>
</dbReference>
<dbReference type="InterPro" id="IPR010327">
    <property type="entry name" value="FldB/FldC_alpha/beta"/>
</dbReference>
<dbReference type="GO" id="GO:0051536">
    <property type="term" value="F:iron-sulfur cluster binding"/>
    <property type="evidence" value="ECO:0007669"/>
    <property type="project" value="UniProtKB-KW"/>
</dbReference>
<dbReference type="Gene3D" id="3.40.50.11890">
    <property type="match status" value="1"/>
</dbReference>
<keyword evidence="4" id="KW-0411">Iron-sulfur</keyword>
<dbReference type="NCBIfam" id="TIGR03190">
    <property type="entry name" value="benz_CoA_bzdN"/>
    <property type="match status" value="1"/>
</dbReference>
<evidence type="ECO:0000256" key="3">
    <source>
        <dbReference type="ARBA" id="ARBA00023004"/>
    </source>
</evidence>
<evidence type="ECO:0000256" key="1">
    <source>
        <dbReference type="ARBA" id="ARBA00005806"/>
    </source>
</evidence>
<sequence>MFTQFQEWYDKRHEYAKDWKQRTGGKVMGCFCSYVPEEMLVAGNILPVRILGSHEPQNVTEPYIFGMYCPFCRDVLAQGLKGRYDYLDGITLSQSCIHLRQSYVAWREHVGVPFDYYLYMPNKVQARAATPYLKSELVKYKAHIEEINGRELTDADLDAGIAAVNRNRELMHKVYEFRKGDTPKLTGLEAMYMTVSSTWIDKEEHSAEIEKVLEQLPDRQVTRDTGARLMLVGSEDDDVSFIDMIESVGATVVVDDHCTGTRYFWNSVVPDDDRLMAIADRYVKRPPCPTKDWEERWRFPHILELCKNFDVQGAVIIQQKFCDPHECDIMPLREAFVKSDIPSLFLEFDVTVPIGQFKVRVEAFLEMIGSEDLF</sequence>
<evidence type="ECO:0000313" key="5">
    <source>
        <dbReference type="EMBL" id="TKJ40049.1"/>
    </source>
</evidence>
<dbReference type="InterPro" id="IPR017603">
    <property type="entry name" value="Benzoyl-CoA_Rdtase_bzd_nsu"/>
</dbReference>
<comment type="similarity">
    <text evidence="1">Belongs to the FldB/FldC dehydratase alpha/beta subunit family.</text>
</comment>
<dbReference type="PANTHER" id="PTHR30548">
    <property type="entry name" value="2-HYDROXYGLUTARYL-COA DEHYDRATASE, D-COMPONENT-RELATED"/>
    <property type="match status" value="1"/>
</dbReference>
<name>A0A532UYU6_UNCL8</name>
<gene>
    <name evidence="5" type="primary">bzdN</name>
    <name evidence="5" type="ORF">CEE37_09945</name>
</gene>
<dbReference type="PANTHER" id="PTHR30548:SF5">
    <property type="entry name" value="SUBUNIT OF OXYGEN-SENSITIVE 2-HYDROXYISOCAPROYL-COA DEHYDRATASE"/>
    <property type="match status" value="1"/>
</dbReference>
<dbReference type="EMBL" id="NJBN01000006">
    <property type="protein sequence ID" value="TKJ40049.1"/>
    <property type="molecule type" value="Genomic_DNA"/>
</dbReference>